<gene>
    <name evidence="2" type="ORF">QF206_02555</name>
</gene>
<proteinExistence type="predicted"/>
<dbReference type="InterPro" id="IPR000182">
    <property type="entry name" value="GNAT_dom"/>
</dbReference>
<dbReference type="InterPro" id="IPR016181">
    <property type="entry name" value="Acyl_CoA_acyltransferase"/>
</dbReference>
<evidence type="ECO:0000259" key="1">
    <source>
        <dbReference type="PROSITE" id="PS51186"/>
    </source>
</evidence>
<dbReference type="Gene3D" id="3.40.630.30">
    <property type="match status" value="1"/>
</dbReference>
<keyword evidence="2" id="KW-0808">Transferase</keyword>
<dbReference type="RefSeq" id="WP_281487626.1">
    <property type="nucleotide sequence ID" value="NZ_JASATX010000001.1"/>
</dbReference>
<name>A0AAW6T7T0_9MICO</name>
<dbReference type="GO" id="GO:0016747">
    <property type="term" value="F:acyltransferase activity, transferring groups other than amino-acyl groups"/>
    <property type="evidence" value="ECO:0007669"/>
    <property type="project" value="InterPro"/>
</dbReference>
<feature type="domain" description="N-acetyltransferase" evidence="1">
    <location>
        <begin position="44"/>
        <end position="176"/>
    </location>
</feature>
<reference evidence="2 3" key="1">
    <citation type="submission" date="2023-04" db="EMBL/GenBank/DDBJ databases">
        <title>Klugiella caeni sp. nov. isolated from the sludge of biochemical tank.</title>
        <authorList>
            <person name="Geng K."/>
        </authorList>
    </citation>
    <scope>NUCLEOTIDE SEQUENCE [LARGE SCALE GENOMIC DNA]</scope>
    <source>
        <strain evidence="2 3">YN-L-19</strain>
    </source>
</reference>
<sequence>MPALAEVLASAFTGYAWTDWTVPGRHREERLRELQALYLTEALTHGEVWTTSDRDAVAALVPGEMPPPAPSVVDRIRRLHGAGTPLALRHEARARSLRPAHDRVLATIAVHPRVQRSGKGSAVLQAGLDELDKARQSCLLETSAESNLEFYRAFGFRTVAELEYESSAPRVWIMLRRSGGATRAG</sequence>
<dbReference type="AlphaFoldDB" id="A0AAW6T7T0"/>
<dbReference type="Pfam" id="PF13508">
    <property type="entry name" value="Acetyltransf_7"/>
    <property type="match status" value="1"/>
</dbReference>
<keyword evidence="3" id="KW-1185">Reference proteome</keyword>
<accession>A0AAW6T7T0</accession>
<keyword evidence="2" id="KW-0012">Acyltransferase</keyword>
<dbReference type="EC" id="2.3.1.-" evidence="2"/>
<dbReference type="Proteomes" id="UP001321506">
    <property type="component" value="Unassembled WGS sequence"/>
</dbReference>
<dbReference type="SUPFAM" id="SSF55729">
    <property type="entry name" value="Acyl-CoA N-acyltransferases (Nat)"/>
    <property type="match status" value="1"/>
</dbReference>
<organism evidence="2 3">
    <name type="scientific">Ruicaihuangia caeni</name>
    <dbReference type="NCBI Taxonomy" id="3042517"/>
    <lineage>
        <taxon>Bacteria</taxon>
        <taxon>Bacillati</taxon>
        <taxon>Actinomycetota</taxon>
        <taxon>Actinomycetes</taxon>
        <taxon>Micrococcales</taxon>
        <taxon>Microbacteriaceae</taxon>
        <taxon>Ruicaihuangia</taxon>
    </lineage>
</organism>
<evidence type="ECO:0000313" key="3">
    <source>
        <dbReference type="Proteomes" id="UP001321506"/>
    </source>
</evidence>
<dbReference type="PANTHER" id="PTHR42791:SF1">
    <property type="entry name" value="N-ACETYLTRANSFERASE DOMAIN-CONTAINING PROTEIN"/>
    <property type="match status" value="1"/>
</dbReference>
<evidence type="ECO:0000313" key="2">
    <source>
        <dbReference type="EMBL" id="MDI2097848.1"/>
    </source>
</evidence>
<dbReference type="PROSITE" id="PS51186">
    <property type="entry name" value="GNAT"/>
    <property type="match status" value="1"/>
</dbReference>
<comment type="caution">
    <text evidence="2">The sequence shown here is derived from an EMBL/GenBank/DDBJ whole genome shotgun (WGS) entry which is preliminary data.</text>
</comment>
<dbReference type="InterPro" id="IPR052523">
    <property type="entry name" value="Trichothecene_AcTrans"/>
</dbReference>
<protein>
    <submittedName>
        <fullName evidence="2">GNAT family N-acetyltransferase</fullName>
        <ecNumber evidence="2">2.3.1.-</ecNumber>
    </submittedName>
</protein>
<dbReference type="EMBL" id="JASATX010000001">
    <property type="protein sequence ID" value="MDI2097848.1"/>
    <property type="molecule type" value="Genomic_DNA"/>
</dbReference>
<dbReference type="PANTHER" id="PTHR42791">
    <property type="entry name" value="GNAT FAMILY ACETYLTRANSFERASE"/>
    <property type="match status" value="1"/>
</dbReference>